<comment type="caution">
    <text evidence="7">The sequence shown here is derived from an EMBL/GenBank/DDBJ whole genome shotgun (WGS) entry which is preliminary data.</text>
</comment>
<feature type="compositionally biased region" description="Low complexity" evidence="6">
    <location>
        <begin position="389"/>
        <end position="403"/>
    </location>
</feature>
<dbReference type="Proteomes" id="UP001141806">
    <property type="component" value="Unassembled WGS sequence"/>
</dbReference>
<sequence length="473" mass="53546">MAGNPSGSDISTETDPNVNSYDHNSANEPEVQSAYTPPTGRGNWFRNIPNQRPVMFPPPSTGRGNWFRNIPNQGPVVFPPPSTEGGNWFTSTITNQRPDQFPSPAPLWGFFNHPLQQDFFYPPPRPLNWFSSSQPWPLSQISPYQPWPLSQIPPYQATAPNINFNTVVYVNPPQPRPQRPRRLPRVASPEEVAARRVRKDRIRSLVHASPDWEVYTKKRQGGKFEGRYDMYFYSKVHDKRFRSLKEIEEFLETERIHKEKITEDQIHQQGSMSSCVPIASSPMQTDQPEFSHPLIEWHPVPVLPGNDHFRPHQPNNPIIIREPLNQPNQFSLPPIEWNPVPVLPGNDQFRPHRPNHPVIIREPMDQPAGCPPVTPVLSKKGKEKVIDNSSSPIRIPVVPIKIPGEGPSSPKSSDKEVGEPSVPGPDNQPEPNLVQEPGLISTLDPKPSAEEPSNEYNIFNLPDLVDIDPSYFP</sequence>
<dbReference type="GO" id="GO:0003677">
    <property type="term" value="F:DNA binding"/>
    <property type="evidence" value="ECO:0007669"/>
    <property type="project" value="UniProtKB-KW"/>
</dbReference>
<keyword evidence="8" id="KW-1185">Reference proteome</keyword>
<accession>A0A9Q0H512</accession>
<evidence type="ECO:0000256" key="4">
    <source>
        <dbReference type="ARBA" id="ARBA00023163"/>
    </source>
</evidence>
<protein>
    <recommendedName>
        <fullName evidence="9">MBD domain-containing protein</fullName>
    </recommendedName>
</protein>
<evidence type="ECO:0000256" key="1">
    <source>
        <dbReference type="ARBA" id="ARBA00004123"/>
    </source>
</evidence>
<organism evidence="7 8">
    <name type="scientific">Protea cynaroides</name>
    <dbReference type="NCBI Taxonomy" id="273540"/>
    <lineage>
        <taxon>Eukaryota</taxon>
        <taxon>Viridiplantae</taxon>
        <taxon>Streptophyta</taxon>
        <taxon>Embryophyta</taxon>
        <taxon>Tracheophyta</taxon>
        <taxon>Spermatophyta</taxon>
        <taxon>Magnoliopsida</taxon>
        <taxon>Proteales</taxon>
        <taxon>Proteaceae</taxon>
        <taxon>Protea</taxon>
    </lineage>
</organism>
<keyword evidence="2" id="KW-0805">Transcription regulation</keyword>
<gene>
    <name evidence="7" type="ORF">NE237_025862</name>
</gene>
<reference evidence="7" key="1">
    <citation type="journal article" date="2023" name="Plant J.">
        <title>The genome of the king protea, Protea cynaroides.</title>
        <authorList>
            <person name="Chang J."/>
            <person name="Duong T.A."/>
            <person name="Schoeman C."/>
            <person name="Ma X."/>
            <person name="Roodt D."/>
            <person name="Barker N."/>
            <person name="Li Z."/>
            <person name="Van de Peer Y."/>
            <person name="Mizrachi E."/>
        </authorList>
    </citation>
    <scope>NUCLEOTIDE SEQUENCE</scope>
    <source>
        <tissue evidence="7">Young leaves</tissue>
    </source>
</reference>
<evidence type="ECO:0000256" key="2">
    <source>
        <dbReference type="ARBA" id="ARBA00023015"/>
    </source>
</evidence>
<keyword evidence="4" id="KW-0804">Transcription</keyword>
<dbReference type="AlphaFoldDB" id="A0A9Q0H512"/>
<keyword evidence="5" id="KW-0539">Nucleus</keyword>
<feature type="region of interest" description="Disordered" evidence="6">
    <location>
        <begin position="361"/>
        <end position="460"/>
    </location>
</feature>
<evidence type="ECO:0000256" key="6">
    <source>
        <dbReference type="SAM" id="MobiDB-lite"/>
    </source>
</evidence>
<evidence type="ECO:0000256" key="3">
    <source>
        <dbReference type="ARBA" id="ARBA00023125"/>
    </source>
</evidence>
<feature type="region of interest" description="Disordered" evidence="6">
    <location>
        <begin position="1"/>
        <end position="62"/>
    </location>
</feature>
<evidence type="ECO:0000313" key="7">
    <source>
        <dbReference type="EMBL" id="KAJ4958751.1"/>
    </source>
</evidence>
<dbReference type="Gene3D" id="3.30.890.10">
    <property type="entry name" value="Methyl-cpg-binding Protein 2, Chain A"/>
    <property type="match status" value="1"/>
</dbReference>
<dbReference type="InterPro" id="IPR016177">
    <property type="entry name" value="DNA-bd_dom_sf"/>
</dbReference>
<keyword evidence="3" id="KW-0238">DNA-binding</keyword>
<feature type="compositionally biased region" description="Polar residues" evidence="6">
    <location>
        <begin position="1"/>
        <end position="27"/>
    </location>
</feature>
<name>A0A9Q0H512_9MAGN</name>
<dbReference type="SUPFAM" id="SSF54171">
    <property type="entry name" value="DNA-binding domain"/>
    <property type="match status" value="1"/>
</dbReference>
<dbReference type="GO" id="GO:0005634">
    <property type="term" value="C:nucleus"/>
    <property type="evidence" value="ECO:0007669"/>
    <property type="project" value="UniProtKB-SubCell"/>
</dbReference>
<evidence type="ECO:0008006" key="9">
    <source>
        <dbReference type="Google" id="ProtNLM"/>
    </source>
</evidence>
<dbReference type="EMBL" id="JAMYWD010000010">
    <property type="protein sequence ID" value="KAJ4958751.1"/>
    <property type="molecule type" value="Genomic_DNA"/>
</dbReference>
<evidence type="ECO:0000313" key="8">
    <source>
        <dbReference type="Proteomes" id="UP001141806"/>
    </source>
</evidence>
<comment type="subcellular location">
    <subcellularLocation>
        <location evidence="1">Nucleus</location>
    </subcellularLocation>
</comment>
<evidence type="ECO:0000256" key="5">
    <source>
        <dbReference type="ARBA" id="ARBA00023242"/>
    </source>
</evidence>
<proteinExistence type="predicted"/>